<dbReference type="Pfam" id="PF16381">
    <property type="entry name" value="Coatomer_g_Cpla"/>
    <property type="match status" value="1"/>
</dbReference>
<dbReference type="InterPro" id="IPR013040">
    <property type="entry name" value="Coatomer_gsu_app_Ig-like_dom"/>
</dbReference>
<dbReference type="Proteomes" id="UP000000305">
    <property type="component" value="Unassembled WGS sequence"/>
</dbReference>
<dbReference type="eggNOG" id="KOG1078">
    <property type="taxonomic scope" value="Eukaryota"/>
</dbReference>
<dbReference type="Gene3D" id="3.30.310.10">
    <property type="entry name" value="TATA-Binding Protein"/>
    <property type="match status" value="1"/>
</dbReference>
<dbReference type="PANTHER" id="PTHR10261:SF0">
    <property type="entry name" value="COATOMER SUBUNIT GAMMA-2"/>
    <property type="match status" value="1"/>
</dbReference>
<feature type="domain" description="Coatomer subunit gamma C-terminal" evidence="2">
    <location>
        <begin position="109"/>
        <end position="159"/>
    </location>
</feature>
<accession>E9HNV9</accession>
<dbReference type="STRING" id="6669.E9HNV9"/>
<dbReference type="InParanoid" id="E9HNV9"/>
<dbReference type="HOGENOM" id="CLU_1647915_0_0_1"/>
<dbReference type="EMBL" id="GL732699">
    <property type="protein sequence ID" value="EFX66568.1"/>
    <property type="molecule type" value="Genomic_DNA"/>
</dbReference>
<evidence type="ECO:0000259" key="1">
    <source>
        <dbReference type="Pfam" id="PF08752"/>
    </source>
</evidence>
<dbReference type="KEGG" id="dpx:DAPPUDRAFT_64511"/>
<sequence length="161" mass="18084">FDCTNTLSDKLQETLNVAVEAPAGIDVLLSILCQKLEYSVLGLIQLLNMFAETCSAKLKFTAKDCDSTTGQPDSDDGYEDDYVLEDYPTTFNDRLKPHLALHREEMGCMNELQETFSLSAIRTLDEAVCNIKYFLCLQPCEWLDKVPEGKSAHFVLFSGRP</sequence>
<dbReference type="SUPFAM" id="SSF55711">
    <property type="entry name" value="Subdomain of clathrin and coatomer appendage domain"/>
    <property type="match status" value="1"/>
</dbReference>
<organism evidence="3 4">
    <name type="scientific">Daphnia pulex</name>
    <name type="common">Water flea</name>
    <dbReference type="NCBI Taxonomy" id="6669"/>
    <lineage>
        <taxon>Eukaryota</taxon>
        <taxon>Metazoa</taxon>
        <taxon>Ecdysozoa</taxon>
        <taxon>Arthropoda</taxon>
        <taxon>Crustacea</taxon>
        <taxon>Branchiopoda</taxon>
        <taxon>Diplostraca</taxon>
        <taxon>Cladocera</taxon>
        <taxon>Anomopoda</taxon>
        <taxon>Daphniidae</taxon>
        <taxon>Daphnia</taxon>
    </lineage>
</organism>
<protein>
    <submittedName>
        <fullName evidence="3">Uncharacterized protein</fullName>
    </submittedName>
</protein>
<dbReference type="InterPro" id="IPR013041">
    <property type="entry name" value="Clathrin_app_Ig-like_sf"/>
</dbReference>
<dbReference type="InterPro" id="IPR009028">
    <property type="entry name" value="Coatomer/calthrin_app_sub_C"/>
</dbReference>
<feature type="non-terminal residue" evidence="3">
    <location>
        <position position="1"/>
    </location>
</feature>
<dbReference type="OrthoDB" id="1074925at2759"/>
<evidence type="ECO:0000313" key="4">
    <source>
        <dbReference type="Proteomes" id="UP000000305"/>
    </source>
</evidence>
<dbReference type="InterPro" id="IPR032154">
    <property type="entry name" value="Coatomer_g_Cpla"/>
</dbReference>
<dbReference type="GO" id="GO:0030126">
    <property type="term" value="C:COPI vesicle coat"/>
    <property type="evidence" value="ECO:0007669"/>
    <property type="project" value="InterPro"/>
</dbReference>
<evidence type="ECO:0000259" key="2">
    <source>
        <dbReference type="Pfam" id="PF16381"/>
    </source>
</evidence>
<dbReference type="GO" id="GO:0016192">
    <property type="term" value="P:vesicle-mediated transport"/>
    <property type="evidence" value="ECO:0007669"/>
    <property type="project" value="InterPro"/>
</dbReference>
<dbReference type="GO" id="GO:0005198">
    <property type="term" value="F:structural molecule activity"/>
    <property type="evidence" value="ECO:0007669"/>
    <property type="project" value="InterPro"/>
</dbReference>
<dbReference type="Gene3D" id="2.60.40.1480">
    <property type="entry name" value="Coatomer, gamma subunit, appendage domain"/>
    <property type="match status" value="1"/>
</dbReference>
<dbReference type="InterPro" id="IPR017106">
    <property type="entry name" value="Coatomer_gsu"/>
</dbReference>
<dbReference type="GO" id="GO:0006886">
    <property type="term" value="P:intracellular protein transport"/>
    <property type="evidence" value="ECO:0007669"/>
    <property type="project" value="InterPro"/>
</dbReference>
<dbReference type="Pfam" id="PF08752">
    <property type="entry name" value="COP-gamma_platf"/>
    <property type="match status" value="1"/>
</dbReference>
<reference evidence="3 4" key="1">
    <citation type="journal article" date="2011" name="Science">
        <title>The ecoresponsive genome of Daphnia pulex.</title>
        <authorList>
            <person name="Colbourne J.K."/>
            <person name="Pfrender M.E."/>
            <person name="Gilbert D."/>
            <person name="Thomas W.K."/>
            <person name="Tucker A."/>
            <person name="Oakley T.H."/>
            <person name="Tokishita S."/>
            <person name="Aerts A."/>
            <person name="Arnold G.J."/>
            <person name="Basu M.K."/>
            <person name="Bauer D.J."/>
            <person name="Caceres C.E."/>
            <person name="Carmel L."/>
            <person name="Casola C."/>
            <person name="Choi J.H."/>
            <person name="Detter J.C."/>
            <person name="Dong Q."/>
            <person name="Dusheyko S."/>
            <person name="Eads B.D."/>
            <person name="Frohlich T."/>
            <person name="Geiler-Samerotte K.A."/>
            <person name="Gerlach D."/>
            <person name="Hatcher P."/>
            <person name="Jogdeo S."/>
            <person name="Krijgsveld J."/>
            <person name="Kriventseva E.V."/>
            <person name="Kultz D."/>
            <person name="Laforsch C."/>
            <person name="Lindquist E."/>
            <person name="Lopez J."/>
            <person name="Manak J.R."/>
            <person name="Muller J."/>
            <person name="Pangilinan J."/>
            <person name="Patwardhan R.P."/>
            <person name="Pitluck S."/>
            <person name="Pritham E.J."/>
            <person name="Rechtsteiner A."/>
            <person name="Rho M."/>
            <person name="Rogozin I.B."/>
            <person name="Sakarya O."/>
            <person name="Salamov A."/>
            <person name="Schaack S."/>
            <person name="Shapiro H."/>
            <person name="Shiga Y."/>
            <person name="Skalitzky C."/>
            <person name="Smith Z."/>
            <person name="Souvorov A."/>
            <person name="Sung W."/>
            <person name="Tang Z."/>
            <person name="Tsuchiya D."/>
            <person name="Tu H."/>
            <person name="Vos H."/>
            <person name="Wang M."/>
            <person name="Wolf Y.I."/>
            <person name="Yamagata H."/>
            <person name="Yamada T."/>
            <person name="Ye Y."/>
            <person name="Shaw J.R."/>
            <person name="Andrews J."/>
            <person name="Crease T.J."/>
            <person name="Tang H."/>
            <person name="Lucas S.M."/>
            <person name="Robertson H.M."/>
            <person name="Bork P."/>
            <person name="Koonin E.V."/>
            <person name="Zdobnov E.M."/>
            <person name="Grigoriev I.V."/>
            <person name="Lynch M."/>
            <person name="Boore J.L."/>
        </authorList>
    </citation>
    <scope>NUCLEOTIDE SEQUENCE [LARGE SCALE GENOMIC DNA]</scope>
</reference>
<dbReference type="PANTHER" id="PTHR10261">
    <property type="entry name" value="COATOMER SUBUNIT GAMMA"/>
    <property type="match status" value="1"/>
</dbReference>
<evidence type="ECO:0000313" key="3">
    <source>
        <dbReference type="EMBL" id="EFX66568.1"/>
    </source>
</evidence>
<dbReference type="InterPro" id="IPR012295">
    <property type="entry name" value="TBP_dom_sf"/>
</dbReference>
<dbReference type="InterPro" id="IPR037067">
    <property type="entry name" value="Coatomer_gsu_app_sf"/>
</dbReference>
<dbReference type="AlphaFoldDB" id="E9HNV9"/>
<gene>
    <name evidence="3" type="ORF">DAPPUDRAFT_64511</name>
</gene>
<dbReference type="SUPFAM" id="SSF49348">
    <property type="entry name" value="Clathrin adaptor appendage domain"/>
    <property type="match status" value="1"/>
</dbReference>
<keyword evidence="4" id="KW-1185">Reference proteome</keyword>
<feature type="domain" description="Coatomer gamma subunit appendage Ig-like subdomain" evidence="1">
    <location>
        <begin position="1"/>
        <end position="86"/>
    </location>
</feature>
<name>E9HNV9_DAPPU</name>
<proteinExistence type="predicted"/>